<reference evidence="2 5" key="3">
    <citation type="submission" date="2020-10" db="EMBL/GenBank/DDBJ databases">
        <title>Ca. Dormibacterota MAGs.</title>
        <authorList>
            <person name="Montgomery K."/>
        </authorList>
    </citation>
    <scope>NUCLEOTIDE SEQUENCE [LARGE SCALE GENOMIC DNA]</scope>
    <source>
        <strain evidence="2">SC8812_S17_18</strain>
    </source>
</reference>
<accession>A0A934JR16</accession>
<proteinExistence type="predicted"/>
<protein>
    <submittedName>
        <fullName evidence="3">Uncharacterized protein</fullName>
    </submittedName>
</protein>
<evidence type="ECO:0000256" key="1">
    <source>
        <dbReference type="SAM" id="Phobius"/>
    </source>
</evidence>
<dbReference type="Proteomes" id="UP000248724">
    <property type="component" value="Unassembled WGS sequence"/>
</dbReference>
<comment type="caution">
    <text evidence="3">The sequence shown here is derived from an EMBL/GenBank/DDBJ whole genome shotgun (WGS) entry which is preliminary data.</text>
</comment>
<organism evidence="3 4">
    <name type="scientific">Candidatus Aeolococcus gillhamiae</name>
    <dbReference type="NCBI Taxonomy" id="3127015"/>
    <lineage>
        <taxon>Bacteria</taxon>
        <taxon>Bacillati</taxon>
        <taxon>Candidatus Dormiibacterota</taxon>
        <taxon>Candidatus Dormibacteria</taxon>
        <taxon>Candidatus Aeolococcales</taxon>
        <taxon>Candidatus Aeolococcaceae</taxon>
        <taxon>Candidatus Aeolococcus</taxon>
    </lineage>
</organism>
<evidence type="ECO:0000313" key="3">
    <source>
        <dbReference type="EMBL" id="PZR82138.1"/>
    </source>
</evidence>
<name>A0A2W6A9Y4_9BACT</name>
<evidence type="ECO:0000313" key="5">
    <source>
        <dbReference type="Proteomes" id="UP000606991"/>
    </source>
</evidence>
<sequence>MKRPAASVLLLAGGIVVLIGLPLQWSTAIVGDLTLASRRGLDYAGYDVGTTVALGILLVVAAFAVAAGQRWGHLLAVAVAVMAALWAALVFFAAANPIDGSSSGVTVSVGAGVYVTAAGALLGLIGAVLGLRGRSVAVVTSGVPSSV</sequence>
<feature type="transmembrane region" description="Helical" evidence="1">
    <location>
        <begin position="107"/>
        <end position="131"/>
    </location>
</feature>
<dbReference type="EMBL" id="JAEKNS010000047">
    <property type="protein sequence ID" value="MBJ7594026.1"/>
    <property type="molecule type" value="Genomic_DNA"/>
</dbReference>
<gene>
    <name evidence="3" type="ORF">DLM65_04530</name>
    <name evidence="2" type="ORF">JF886_04050</name>
</gene>
<feature type="transmembrane region" description="Helical" evidence="1">
    <location>
        <begin position="44"/>
        <end position="67"/>
    </location>
</feature>
<evidence type="ECO:0000313" key="2">
    <source>
        <dbReference type="EMBL" id="MBJ7594026.1"/>
    </source>
</evidence>
<dbReference type="Proteomes" id="UP000606991">
    <property type="component" value="Unassembled WGS sequence"/>
</dbReference>
<reference evidence="3" key="2">
    <citation type="submission" date="2018-05" db="EMBL/GenBank/DDBJ databases">
        <authorList>
            <person name="Ferrari B."/>
        </authorList>
    </citation>
    <scope>NUCLEOTIDE SEQUENCE</scope>
    <source>
        <strain evidence="3">RRmetagenome_bin12</strain>
    </source>
</reference>
<accession>A0A2W6A9Y4</accession>
<keyword evidence="1" id="KW-0472">Membrane</keyword>
<dbReference type="EMBL" id="QHBU01000081">
    <property type="protein sequence ID" value="PZR82138.1"/>
    <property type="molecule type" value="Genomic_DNA"/>
</dbReference>
<evidence type="ECO:0000313" key="4">
    <source>
        <dbReference type="Proteomes" id="UP000248724"/>
    </source>
</evidence>
<dbReference type="AlphaFoldDB" id="A0A2W6A9Y4"/>
<feature type="transmembrane region" description="Helical" evidence="1">
    <location>
        <begin position="74"/>
        <end position="95"/>
    </location>
</feature>
<reference evidence="3 4" key="1">
    <citation type="journal article" date="2017" name="Nature">
        <title>Atmospheric trace gases support primary production in Antarctic desert surface soil.</title>
        <authorList>
            <person name="Ji M."/>
            <person name="Greening C."/>
            <person name="Vanwonterghem I."/>
            <person name="Carere C.R."/>
            <person name="Bay S.K."/>
            <person name="Steen J.A."/>
            <person name="Montgomery K."/>
            <person name="Lines T."/>
            <person name="Beardall J."/>
            <person name="van Dorst J."/>
            <person name="Snape I."/>
            <person name="Stott M.B."/>
            <person name="Hugenholtz P."/>
            <person name="Ferrari B.C."/>
        </authorList>
    </citation>
    <scope>NUCLEOTIDE SEQUENCE [LARGE SCALE GENOMIC DNA]</scope>
    <source>
        <strain evidence="3">RRmetagenome_bin12</strain>
    </source>
</reference>
<keyword evidence="1" id="KW-0812">Transmembrane</keyword>
<keyword evidence="1" id="KW-1133">Transmembrane helix</keyword>
<dbReference type="RefSeq" id="WP_337309881.1">
    <property type="nucleotide sequence ID" value="NZ_JAEKNS010000047.1"/>
</dbReference>